<feature type="signal peptide" evidence="5">
    <location>
        <begin position="1"/>
        <end position="19"/>
    </location>
</feature>
<dbReference type="SUPFAM" id="SSF49785">
    <property type="entry name" value="Galactose-binding domain-like"/>
    <property type="match status" value="1"/>
</dbReference>
<evidence type="ECO:0000259" key="7">
    <source>
        <dbReference type="Pfam" id="PF02836"/>
    </source>
</evidence>
<dbReference type="InterPro" id="IPR040605">
    <property type="entry name" value="Glyco_hydro2_dom5"/>
</dbReference>
<evidence type="ECO:0000256" key="1">
    <source>
        <dbReference type="ARBA" id="ARBA00007401"/>
    </source>
</evidence>
<evidence type="ECO:0000256" key="4">
    <source>
        <dbReference type="SAM" id="MobiDB-lite"/>
    </source>
</evidence>
<sequence length="868" mass="96824">MKNVIAALLLFLMPALCSAGSYSPETSVAGFIDLKGSGRIVYNFNPGWRFFKGDVKNGGAMGLDDSSWEVVATPHTVALEAAEASGCRNYQGPAWYRKHFVVDKSLKGKNVSVYFEAVMGKSDVYVNGKLVKQHLGGYLPFSVSLTDLGIHAGESCLIAVFTDNSDDKNFPPGKKQYTLDFAYHGGIYRDVWMIAKSPVAITDAIEANKVAGGGVFVHYDNISEKSADVFVDTDVKNESKQSKTVYLETELCDKAGKVIAREKTKLVLANGESKTAKQKITVRKPNLWSPDDPYLYRINSRVLDGKVSLDGGTTRIGIRKAEFRGKDGFYLNGKPYGQLIGANRHQDFGYVGNALPNSQQWRDAKKLRDAGCKIIRSAHYPQDPAFMDACDELGLFIIVATPGWQFWNKDPHFAELVNENTHQMIRRDRNHTSVLIWEPILNETRYPLDFSLSALKVTKDEFPYPGAPVAAGDLHSDGVADNYGLVYGWPTDEGKAKQCVFTREFGENVDDWYAHNNNNRASRSWGERPQLVQALSLAESYGAMFKTTGQFIGGAQWHPFDHQRGYHPDPYWGGIFDCFRQSKYAYYMFKSQISPKATHPVCETGPMVYVANEISPFSDSDVVVFSNCDSVRLITYEKDTIVQPVIHEKNGIPNAPVIFKNVYNFWDMRQYTYVQKNWQKVSFVAEGIIDGKVVCSYKRMPSRRSTKLRLTLDHEGQALVADGSDFAVVIAEVTDDSGNVRRLAKDNVVFTVEGEGTIIGDASIGANPRAVEFGSAPVLIRATNKAGKIKVKAHVQFEGVHAPTSAELEFESIPSEKPFCYIDQVQSKVNRNNKTTNETKPTLTEEEKQKVLNEVELQQTEFGEKHLK</sequence>
<dbReference type="InterPro" id="IPR017853">
    <property type="entry name" value="GH"/>
</dbReference>
<dbReference type="Pfam" id="PF02836">
    <property type="entry name" value="Glyco_hydro_2_C"/>
    <property type="match status" value="1"/>
</dbReference>
<evidence type="ECO:0000256" key="2">
    <source>
        <dbReference type="ARBA" id="ARBA00022801"/>
    </source>
</evidence>
<dbReference type="InterPro" id="IPR013783">
    <property type="entry name" value="Ig-like_fold"/>
</dbReference>
<dbReference type="PANTHER" id="PTHR42732:SF1">
    <property type="entry name" value="BETA-MANNOSIDASE"/>
    <property type="match status" value="1"/>
</dbReference>
<organism evidence="10 11">
    <name type="scientific">Bacteroides luti</name>
    <dbReference type="NCBI Taxonomy" id="1297750"/>
    <lineage>
        <taxon>Bacteria</taxon>
        <taxon>Pseudomonadati</taxon>
        <taxon>Bacteroidota</taxon>
        <taxon>Bacteroidia</taxon>
        <taxon>Bacteroidales</taxon>
        <taxon>Bacteroidaceae</taxon>
        <taxon>Bacteroides</taxon>
    </lineage>
</organism>
<evidence type="ECO:0000259" key="8">
    <source>
        <dbReference type="Pfam" id="PF02837"/>
    </source>
</evidence>
<dbReference type="Pfam" id="PF02837">
    <property type="entry name" value="Glyco_hydro_2_N"/>
    <property type="match status" value="1"/>
</dbReference>
<feature type="compositionally biased region" description="Polar residues" evidence="4">
    <location>
        <begin position="831"/>
        <end position="842"/>
    </location>
</feature>
<accession>A0A1M5AKD5</accession>
<feature type="chain" id="PRO_5012431773" evidence="5">
    <location>
        <begin position="20"/>
        <end position="868"/>
    </location>
</feature>
<dbReference type="InterPro" id="IPR008979">
    <property type="entry name" value="Galactose-bd-like_sf"/>
</dbReference>
<dbReference type="InterPro" id="IPR006102">
    <property type="entry name" value="Ig-like_GH2"/>
</dbReference>
<dbReference type="Proteomes" id="UP000184509">
    <property type="component" value="Unassembled WGS sequence"/>
</dbReference>
<feature type="region of interest" description="Disordered" evidence="4">
    <location>
        <begin position="831"/>
        <end position="868"/>
    </location>
</feature>
<name>A0A1M5AKD5_9BACE</name>
<feature type="domain" description="Glycoside hydrolase family 2 immunoglobulin-like beta-sandwich" evidence="6">
    <location>
        <begin position="215"/>
        <end position="319"/>
    </location>
</feature>
<gene>
    <name evidence="10" type="ORF">SAMN05444405_10716</name>
</gene>
<dbReference type="Gene3D" id="3.20.20.80">
    <property type="entry name" value="Glycosidases"/>
    <property type="match status" value="1"/>
</dbReference>
<dbReference type="EMBL" id="FQTV01000007">
    <property type="protein sequence ID" value="SHF30577.1"/>
    <property type="molecule type" value="Genomic_DNA"/>
</dbReference>
<evidence type="ECO:0000259" key="6">
    <source>
        <dbReference type="Pfam" id="PF00703"/>
    </source>
</evidence>
<reference evidence="11" key="1">
    <citation type="submission" date="2016-11" db="EMBL/GenBank/DDBJ databases">
        <authorList>
            <person name="Varghese N."/>
            <person name="Submissions S."/>
        </authorList>
    </citation>
    <scope>NUCLEOTIDE SEQUENCE [LARGE SCALE GENOMIC DNA]</scope>
    <source>
        <strain evidence="11">DSM 26991</strain>
    </source>
</reference>
<dbReference type="Pfam" id="PF18565">
    <property type="entry name" value="Glyco_hydro2_C5"/>
    <property type="match status" value="1"/>
</dbReference>
<feature type="compositionally biased region" description="Basic and acidic residues" evidence="4">
    <location>
        <begin position="843"/>
        <end position="853"/>
    </location>
</feature>
<evidence type="ECO:0000256" key="5">
    <source>
        <dbReference type="SAM" id="SignalP"/>
    </source>
</evidence>
<dbReference type="InterPro" id="IPR006103">
    <property type="entry name" value="Glyco_hydro_2_cat"/>
</dbReference>
<keyword evidence="3" id="KW-0326">Glycosidase</keyword>
<dbReference type="AlphaFoldDB" id="A0A1M5AKD5"/>
<dbReference type="Gene3D" id="2.60.120.260">
    <property type="entry name" value="Galactose-binding domain-like"/>
    <property type="match status" value="1"/>
</dbReference>
<dbReference type="InterPro" id="IPR006104">
    <property type="entry name" value="Glyco_hydro_2_N"/>
</dbReference>
<feature type="domain" description="Glycosyl hydrolases family 2 sugar binding" evidence="8">
    <location>
        <begin position="85"/>
        <end position="195"/>
    </location>
</feature>
<dbReference type="InterPro" id="IPR051913">
    <property type="entry name" value="GH2_Domain-Containing"/>
</dbReference>
<keyword evidence="5" id="KW-0732">Signal</keyword>
<dbReference type="SUPFAM" id="SSF49303">
    <property type="entry name" value="beta-Galactosidase/glucuronidase domain"/>
    <property type="match status" value="1"/>
</dbReference>
<dbReference type="PANTHER" id="PTHR42732">
    <property type="entry name" value="BETA-GALACTOSIDASE"/>
    <property type="match status" value="1"/>
</dbReference>
<feature type="domain" description="Glycoside hydrolase family 2" evidence="9">
    <location>
        <begin position="710"/>
        <end position="795"/>
    </location>
</feature>
<dbReference type="GO" id="GO:0005975">
    <property type="term" value="P:carbohydrate metabolic process"/>
    <property type="evidence" value="ECO:0007669"/>
    <property type="project" value="InterPro"/>
</dbReference>
<keyword evidence="11" id="KW-1185">Reference proteome</keyword>
<proteinExistence type="inferred from homology"/>
<evidence type="ECO:0000313" key="11">
    <source>
        <dbReference type="Proteomes" id="UP000184509"/>
    </source>
</evidence>
<dbReference type="InterPro" id="IPR036156">
    <property type="entry name" value="Beta-gal/glucu_dom_sf"/>
</dbReference>
<dbReference type="RefSeq" id="WP_073400982.1">
    <property type="nucleotide sequence ID" value="NZ_FQTV01000007.1"/>
</dbReference>
<keyword evidence="2" id="KW-0378">Hydrolase</keyword>
<feature type="domain" description="Glycoside hydrolase family 2 catalytic" evidence="7">
    <location>
        <begin position="327"/>
        <end position="449"/>
    </location>
</feature>
<evidence type="ECO:0000256" key="3">
    <source>
        <dbReference type="ARBA" id="ARBA00023295"/>
    </source>
</evidence>
<evidence type="ECO:0000259" key="9">
    <source>
        <dbReference type="Pfam" id="PF18565"/>
    </source>
</evidence>
<dbReference type="Pfam" id="PF00703">
    <property type="entry name" value="Glyco_hydro_2"/>
    <property type="match status" value="1"/>
</dbReference>
<dbReference type="OrthoDB" id="9801077at2"/>
<dbReference type="STRING" id="1297750.SAMN05444405_10716"/>
<comment type="similarity">
    <text evidence="1">Belongs to the glycosyl hydrolase 2 family.</text>
</comment>
<protein>
    <submittedName>
        <fullName evidence="10">Beta-galactosidase</fullName>
    </submittedName>
</protein>
<dbReference type="GO" id="GO:0004553">
    <property type="term" value="F:hydrolase activity, hydrolyzing O-glycosyl compounds"/>
    <property type="evidence" value="ECO:0007669"/>
    <property type="project" value="InterPro"/>
</dbReference>
<dbReference type="SUPFAM" id="SSF51445">
    <property type="entry name" value="(Trans)glycosidases"/>
    <property type="match status" value="1"/>
</dbReference>
<dbReference type="Gene3D" id="2.60.40.10">
    <property type="entry name" value="Immunoglobulins"/>
    <property type="match status" value="2"/>
</dbReference>
<evidence type="ECO:0000313" key="10">
    <source>
        <dbReference type="EMBL" id="SHF30577.1"/>
    </source>
</evidence>